<protein>
    <submittedName>
        <fullName evidence="1">Uncharacterized protein</fullName>
    </submittedName>
</protein>
<name>A0ACB8DFH9_DERSI</name>
<gene>
    <name evidence="1" type="ORF">HPB49_019057</name>
</gene>
<dbReference type="EMBL" id="CM023471">
    <property type="protein sequence ID" value="KAH7966738.1"/>
    <property type="molecule type" value="Genomic_DNA"/>
</dbReference>
<organism evidence="1 2">
    <name type="scientific">Dermacentor silvarum</name>
    <name type="common">Tick</name>
    <dbReference type="NCBI Taxonomy" id="543639"/>
    <lineage>
        <taxon>Eukaryota</taxon>
        <taxon>Metazoa</taxon>
        <taxon>Ecdysozoa</taxon>
        <taxon>Arthropoda</taxon>
        <taxon>Chelicerata</taxon>
        <taxon>Arachnida</taxon>
        <taxon>Acari</taxon>
        <taxon>Parasitiformes</taxon>
        <taxon>Ixodida</taxon>
        <taxon>Ixodoidea</taxon>
        <taxon>Ixodidae</taxon>
        <taxon>Rhipicephalinae</taxon>
        <taxon>Dermacentor</taxon>
    </lineage>
</organism>
<comment type="caution">
    <text evidence="1">The sequence shown here is derived from an EMBL/GenBank/DDBJ whole genome shotgun (WGS) entry which is preliminary data.</text>
</comment>
<keyword evidence="2" id="KW-1185">Reference proteome</keyword>
<proteinExistence type="predicted"/>
<evidence type="ECO:0000313" key="2">
    <source>
        <dbReference type="Proteomes" id="UP000821865"/>
    </source>
</evidence>
<reference evidence="1" key="1">
    <citation type="submission" date="2020-05" db="EMBL/GenBank/DDBJ databases">
        <title>Large-scale comparative analyses of tick genomes elucidate their genetic diversity and vector capacities.</title>
        <authorList>
            <person name="Jia N."/>
            <person name="Wang J."/>
            <person name="Shi W."/>
            <person name="Du L."/>
            <person name="Sun Y."/>
            <person name="Zhan W."/>
            <person name="Jiang J."/>
            <person name="Wang Q."/>
            <person name="Zhang B."/>
            <person name="Ji P."/>
            <person name="Sakyi L.B."/>
            <person name="Cui X."/>
            <person name="Yuan T."/>
            <person name="Jiang B."/>
            <person name="Yang W."/>
            <person name="Lam T.T.-Y."/>
            <person name="Chang Q."/>
            <person name="Ding S."/>
            <person name="Wang X."/>
            <person name="Zhu J."/>
            <person name="Ruan X."/>
            <person name="Zhao L."/>
            <person name="Wei J."/>
            <person name="Que T."/>
            <person name="Du C."/>
            <person name="Cheng J."/>
            <person name="Dai P."/>
            <person name="Han X."/>
            <person name="Huang E."/>
            <person name="Gao Y."/>
            <person name="Liu J."/>
            <person name="Shao H."/>
            <person name="Ye R."/>
            <person name="Li L."/>
            <person name="Wei W."/>
            <person name="Wang X."/>
            <person name="Wang C."/>
            <person name="Yang T."/>
            <person name="Huo Q."/>
            <person name="Li W."/>
            <person name="Guo W."/>
            <person name="Chen H."/>
            <person name="Zhou L."/>
            <person name="Ni X."/>
            <person name="Tian J."/>
            <person name="Zhou Y."/>
            <person name="Sheng Y."/>
            <person name="Liu T."/>
            <person name="Pan Y."/>
            <person name="Xia L."/>
            <person name="Li J."/>
            <person name="Zhao F."/>
            <person name="Cao W."/>
        </authorList>
    </citation>
    <scope>NUCLEOTIDE SEQUENCE</scope>
    <source>
        <strain evidence="1">Dsil-2018</strain>
    </source>
</reference>
<sequence>MPETTSQPMIRSHFVSRVTSLPVVSTALDTAKQSYNQVKDRSGLLGYTLSTAEKSAAYAVGHSLPLLEKFARPINYVDSLACKGLDRIEQSYPAVKQNSPQDIIKDAATFGLQKYTDARDYGVSLASHAVHAVSHPRETLANAYQAWSQQARKQTVIALAAAEDSLDKELASLGVSVQQNRYEPDGEVARRVASVVQKSRQYVSLKGQQQYELFQQRASQLAAQLQQALGLLSKMKDGLLDGNKSFKDILDELHSDAGWLKALLNDPHPETIKTLPGKVLLVSQNAVHQAIAVVTEHSKLARGVQETYAKISPELNKRLAPIGHLATESVAKVYAQLAHMTDSLRQTIQALLSRLPALPFAEKPVQEEKNMGGDDDDSSTDSED</sequence>
<evidence type="ECO:0000313" key="1">
    <source>
        <dbReference type="EMBL" id="KAH7966738.1"/>
    </source>
</evidence>
<accession>A0ACB8DFH9</accession>
<dbReference type="Proteomes" id="UP000821865">
    <property type="component" value="Chromosome 2"/>
</dbReference>